<evidence type="ECO:0000313" key="1">
    <source>
        <dbReference type="EMBL" id="ERT59636.1"/>
    </source>
</evidence>
<sequence>MQYYGDLLRKLTNSNTTEICEFFVKKCMMNARNHAANEGMKRFFMVCAVSANDGIKELLVKNDLTFSGYWAHRRYFAKVKDAVPVVVKSYLSCLLLVLAAQKELIREKTGLSEAELLHWWCTIFKYTDEDKAHFDKIVKKAGFGEAGVKSIFSELNEICHRQLNGGMEENIPCTEENRDFLLYRVGEDAYRLTLRLREWPGLQS</sequence>
<dbReference type="OrthoDB" id="3035995at2"/>
<dbReference type="AlphaFoldDB" id="U7UK17"/>
<dbReference type="STRING" id="1111454.HMPREF1250_0757"/>
<dbReference type="eggNOG" id="ENOG502ZTVM">
    <property type="taxonomic scope" value="Bacteria"/>
</dbReference>
<name>U7UK17_9FIRM</name>
<dbReference type="EMBL" id="AWXA01000034">
    <property type="protein sequence ID" value="ERT59636.1"/>
    <property type="molecule type" value="Genomic_DNA"/>
</dbReference>
<evidence type="ECO:0000313" key="2">
    <source>
        <dbReference type="Proteomes" id="UP000017090"/>
    </source>
</evidence>
<reference evidence="1 2" key="1">
    <citation type="submission" date="2013-09" db="EMBL/GenBank/DDBJ databases">
        <authorList>
            <person name="Durkin A.S."/>
            <person name="Haft D.R."/>
            <person name="McCorrison J."/>
            <person name="Torralba M."/>
            <person name="Gillis M."/>
            <person name="Haft D.H."/>
            <person name="Methe B."/>
            <person name="Sutton G."/>
            <person name="Nelson K.E."/>
        </authorList>
    </citation>
    <scope>NUCLEOTIDE SEQUENCE [LARGE SCALE GENOMIC DNA]</scope>
    <source>
        <strain evidence="1 2">BV3C16-1</strain>
    </source>
</reference>
<keyword evidence="2" id="KW-1185">Reference proteome</keyword>
<dbReference type="PATRIC" id="fig|1111454.3.peg.1206"/>
<proteinExistence type="predicted"/>
<gene>
    <name evidence="1" type="ORF">HMPREF1250_0757</name>
</gene>
<comment type="caution">
    <text evidence="1">The sequence shown here is derived from an EMBL/GenBank/DDBJ whole genome shotgun (WGS) entry which is preliminary data.</text>
</comment>
<protein>
    <submittedName>
        <fullName evidence="1">Uncharacterized protein</fullName>
    </submittedName>
</protein>
<dbReference type="Proteomes" id="UP000017090">
    <property type="component" value="Unassembled WGS sequence"/>
</dbReference>
<organism evidence="1 2">
    <name type="scientific">Megasphaera vaginalis</name>
    <name type="common">ex Srinivasan et al. 2021</name>
    <dbReference type="NCBI Taxonomy" id="1111454"/>
    <lineage>
        <taxon>Bacteria</taxon>
        <taxon>Bacillati</taxon>
        <taxon>Bacillota</taxon>
        <taxon>Negativicutes</taxon>
        <taxon>Veillonellales</taxon>
        <taxon>Veillonellaceae</taxon>
        <taxon>Megasphaera</taxon>
    </lineage>
</organism>
<accession>U7UK17</accession>